<comment type="caution">
    <text evidence="8">The sequence shown here is derived from an EMBL/GenBank/DDBJ whole genome shotgun (WGS) entry which is preliminary data.</text>
</comment>
<comment type="similarity">
    <text evidence="1">Belongs to the Lgt family.</text>
</comment>
<sequence>MLPYLSLFGRLMPTYGVLGMAGLGFGLLAALLRCKRFGLSRDDCAYLYILGAVGALVGAKLLYLLPLLPRLAVELPLLWEEPGEFYARYLSGGMVFYGGFFGGVAAAWGAAKYLRLRLSDFFPVLVPALPLVHAVGRVGCFCAGCCYGRAAPPPWGIAFTHAIAGPNGVPLLPVQLWEAGAELVIFAFLLWYAGRAAGPGQMLRAYVFCYAPVRFVLEWFRGDPARGMYGPLSTSQWLSLVVLALALAWPVAGRKLKKYVRERVSQQKGNRDKSDSAHS</sequence>
<evidence type="ECO:0000256" key="3">
    <source>
        <dbReference type="ARBA" id="ARBA00022679"/>
    </source>
</evidence>
<evidence type="ECO:0000256" key="4">
    <source>
        <dbReference type="ARBA" id="ARBA00022692"/>
    </source>
</evidence>
<evidence type="ECO:0000256" key="2">
    <source>
        <dbReference type="ARBA" id="ARBA00022475"/>
    </source>
</evidence>
<dbReference type="GO" id="GO:0042158">
    <property type="term" value="P:lipoprotein biosynthetic process"/>
    <property type="evidence" value="ECO:0007669"/>
    <property type="project" value="InterPro"/>
</dbReference>
<accession>A0A096D7H5</accession>
<dbReference type="PANTHER" id="PTHR30589">
    <property type="entry name" value="PROLIPOPROTEIN DIACYLGLYCERYL TRANSFERASE"/>
    <property type="match status" value="1"/>
</dbReference>
<reference evidence="8 9" key="1">
    <citation type="submission" date="2011-08" db="EMBL/GenBank/DDBJ databases">
        <title>The Genome Sequence of Clostridium orbiscindens 1_3_50AFAA.</title>
        <authorList>
            <consortium name="The Broad Institute Genome Sequencing Platform"/>
            <person name="Earl A."/>
            <person name="Ward D."/>
            <person name="Feldgarden M."/>
            <person name="Gevers D."/>
            <person name="Daigneault M."/>
            <person name="Strauss J."/>
            <person name="Allen-Vercoe E."/>
            <person name="Young S.K."/>
            <person name="Zeng Q."/>
            <person name="Gargeya S."/>
            <person name="Fitzgerald M."/>
            <person name="Haas B."/>
            <person name="Abouelleil A."/>
            <person name="Alvarado L."/>
            <person name="Arachchi H.M."/>
            <person name="Berlin A."/>
            <person name="Brown A."/>
            <person name="Chapman S.B."/>
            <person name="Chen Z."/>
            <person name="Dunbar C."/>
            <person name="Freedman E."/>
            <person name="Gearin G."/>
            <person name="Gellesch M."/>
            <person name="Goldberg J."/>
            <person name="Griggs A."/>
            <person name="Gujja S."/>
            <person name="Heiman D."/>
            <person name="Howarth C."/>
            <person name="Larson L."/>
            <person name="Lui A."/>
            <person name="MacDonald P.J.P."/>
            <person name="Montmayeur A."/>
            <person name="Murphy C."/>
            <person name="Neiman D."/>
            <person name="Pearson M."/>
            <person name="Priest M."/>
            <person name="Roberts A."/>
            <person name="Saif S."/>
            <person name="Shea T."/>
            <person name="Shenoy N."/>
            <person name="Sisk P."/>
            <person name="Stolte C."/>
            <person name="Sykes S."/>
            <person name="Wortman J."/>
            <person name="Nusbaum C."/>
            <person name="Birren B."/>
        </authorList>
    </citation>
    <scope>NUCLEOTIDE SEQUENCE [LARGE SCALE GENOMIC DNA]</scope>
    <source>
        <strain evidence="8 9">1_3_50AFAA</strain>
    </source>
</reference>
<protein>
    <recommendedName>
        <fullName evidence="10">Prolipoprotein diacylglyceryl transferase</fullName>
    </recommendedName>
</protein>
<keyword evidence="3" id="KW-0808">Transferase</keyword>
<keyword evidence="6 7" id="KW-0472">Membrane</keyword>
<evidence type="ECO:0000256" key="1">
    <source>
        <dbReference type="ARBA" id="ARBA00007150"/>
    </source>
</evidence>
<feature type="transmembrane region" description="Helical" evidence="7">
    <location>
        <begin position="85"/>
        <end position="109"/>
    </location>
</feature>
<dbReference type="RefSeq" id="WP_044943045.1">
    <property type="nucleotide sequence ID" value="NZ_KN174167.1"/>
</dbReference>
<dbReference type="GO" id="GO:0005886">
    <property type="term" value="C:plasma membrane"/>
    <property type="evidence" value="ECO:0007669"/>
    <property type="project" value="InterPro"/>
</dbReference>
<evidence type="ECO:0000256" key="5">
    <source>
        <dbReference type="ARBA" id="ARBA00022989"/>
    </source>
</evidence>
<evidence type="ECO:0008006" key="10">
    <source>
        <dbReference type="Google" id="ProtNLM"/>
    </source>
</evidence>
<dbReference type="EMBL" id="ADLO01000110">
    <property type="protein sequence ID" value="KGF53504.1"/>
    <property type="molecule type" value="Genomic_DNA"/>
</dbReference>
<keyword evidence="9" id="KW-1185">Reference proteome</keyword>
<evidence type="ECO:0000313" key="8">
    <source>
        <dbReference type="EMBL" id="KGF53504.1"/>
    </source>
</evidence>
<dbReference type="Pfam" id="PF01790">
    <property type="entry name" value="LGT"/>
    <property type="match status" value="1"/>
</dbReference>
<keyword evidence="2" id="KW-1003">Cell membrane</keyword>
<evidence type="ECO:0000313" key="9">
    <source>
        <dbReference type="Proteomes" id="UP000029585"/>
    </source>
</evidence>
<keyword evidence="4 7" id="KW-0812">Transmembrane</keyword>
<proteinExistence type="inferred from homology"/>
<dbReference type="Proteomes" id="UP000029585">
    <property type="component" value="Unassembled WGS sequence"/>
</dbReference>
<dbReference type="HOGENOM" id="CLU_013386_1_2_9"/>
<dbReference type="InterPro" id="IPR001640">
    <property type="entry name" value="Lgt"/>
</dbReference>
<evidence type="ECO:0000256" key="6">
    <source>
        <dbReference type="ARBA" id="ARBA00023136"/>
    </source>
</evidence>
<dbReference type="eggNOG" id="COG0682">
    <property type="taxonomic scope" value="Bacteria"/>
</dbReference>
<dbReference type="PATRIC" id="fig|742738.3.peg.3748"/>
<feature type="transmembrane region" description="Helical" evidence="7">
    <location>
        <begin position="234"/>
        <end position="253"/>
    </location>
</feature>
<feature type="transmembrane region" description="Helical" evidence="7">
    <location>
        <begin position="174"/>
        <end position="193"/>
    </location>
</feature>
<gene>
    <name evidence="8" type="ORF">HMPREF9460_03640</name>
</gene>
<feature type="transmembrane region" description="Helical" evidence="7">
    <location>
        <begin position="44"/>
        <end position="65"/>
    </location>
</feature>
<organism evidence="8 9">
    <name type="scientific">Flavonifractor plautii 1_3_50AFAA</name>
    <dbReference type="NCBI Taxonomy" id="742738"/>
    <lineage>
        <taxon>Bacteria</taxon>
        <taxon>Bacillati</taxon>
        <taxon>Bacillota</taxon>
        <taxon>Clostridia</taxon>
        <taxon>Eubacteriales</taxon>
        <taxon>Oscillospiraceae</taxon>
        <taxon>Flavonifractor</taxon>
    </lineage>
</organism>
<name>A0A096D7H5_FLAPL</name>
<feature type="transmembrane region" description="Helical" evidence="7">
    <location>
        <begin position="12"/>
        <end position="32"/>
    </location>
</feature>
<evidence type="ECO:0000256" key="7">
    <source>
        <dbReference type="SAM" id="Phobius"/>
    </source>
</evidence>
<dbReference type="GO" id="GO:0008961">
    <property type="term" value="F:phosphatidylglycerol-prolipoprotein diacylglyceryl transferase activity"/>
    <property type="evidence" value="ECO:0007669"/>
    <property type="project" value="InterPro"/>
</dbReference>
<dbReference type="PANTHER" id="PTHR30589:SF0">
    <property type="entry name" value="PHOSPHATIDYLGLYCEROL--PROLIPOPROTEIN DIACYLGLYCERYL TRANSFERASE"/>
    <property type="match status" value="1"/>
</dbReference>
<dbReference type="AlphaFoldDB" id="A0A096D7H5"/>
<keyword evidence="5 7" id="KW-1133">Transmembrane helix</keyword>